<evidence type="ECO:0000313" key="2">
    <source>
        <dbReference type="Proteomes" id="UP001208656"/>
    </source>
</evidence>
<protein>
    <submittedName>
        <fullName evidence="1">Uncharacterized protein</fullName>
    </submittedName>
</protein>
<dbReference type="EMBL" id="JAOUSE010000003">
    <property type="protein sequence ID" value="MCU9593267.1"/>
    <property type="molecule type" value="Genomic_DNA"/>
</dbReference>
<gene>
    <name evidence="1" type="ORF">OEV82_02205</name>
</gene>
<dbReference type="Proteomes" id="UP001208656">
    <property type="component" value="Unassembled WGS sequence"/>
</dbReference>
<comment type="caution">
    <text evidence="1">The sequence shown here is derived from an EMBL/GenBank/DDBJ whole genome shotgun (WGS) entry which is preliminary data.</text>
</comment>
<dbReference type="RefSeq" id="WP_263060853.1">
    <property type="nucleotide sequence ID" value="NZ_JAOUSE010000003.1"/>
</dbReference>
<reference evidence="1 2" key="1">
    <citation type="submission" date="2022-10" db="EMBL/GenBank/DDBJ databases">
        <title>Description of Fervidibacillus gen. nov. in the family Fervidibacillaceae fam. nov. with two species, Fervidibacillus albus sp. nov., and Fervidibacillus halotolerans sp. nov., isolated from tidal flat sediments.</title>
        <authorList>
            <person name="Kwon K.K."/>
            <person name="Yang S.-H."/>
        </authorList>
    </citation>
    <scope>NUCLEOTIDE SEQUENCE [LARGE SCALE GENOMIC DNA]</scope>
    <source>
        <strain evidence="1 2">DSM 23332</strain>
    </source>
</reference>
<sequence>MINHVKLESLVKENNQFQVERIEETVLYALENIDKVYYYFDSETADRMESTTYRLLKYYEKKQNIDEWDFQKTTNQFRYAPYHGEDLETLYKHADQASKKKGKNPFSIYL</sequence>
<evidence type="ECO:0000313" key="1">
    <source>
        <dbReference type="EMBL" id="MCU9593267.1"/>
    </source>
</evidence>
<name>A0ABT2WGT0_9BACI</name>
<proteinExistence type="predicted"/>
<organism evidence="1 2">
    <name type="scientific">Pallidibacillus thermolactis</name>
    <dbReference type="NCBI Taxonomy" id="251051"/>
    <lineage>
        <taxon>Bacteria</taxon>
        <taxon>Bacillati</taxon>
        <taxon>Bacillota</taxon>
        <taxon>Bacilli</taxon>
        <taxon>Bacillales</taxon>
        <taxon>Bacillaceae</taxon>
        <taxon>Pallidibacillus</taxon>
    </lineage>
</organism>
<accession>A0ABT2WGT0</accession>
<keyword evidence="2" id="KW-1185">Reference proteome</keyword>